<sequence>MNKRSQSRAPSPTPTAYSGISNYRTESYRPIRDKTIPAVPTIDYRLISKTHFDELSKYLAVYLSKAPPNSRSTARQKLTRLTIQQFHELSTDVYDELVRRKGDTEVPFLPVREEFHPKRNQARQKLATLPTARFEDLSSDVYFELARRYPEFKEDPSGRGSPGSNYDDYPAPDFPANSPPRTSTSRTSGRVSADRPVDTSYASGISARRPSEDRRRPNEDMFAGRTSDDNNYTPSMASLSSRRKPSQDTTRRSDEREREREYSLRRSDERDRDREYPLRRSEEREREREFPIRRPSAPSVSGTSDSAGTANPVQSATATSGMIIPNKSTMEEEYIEVPYGRDARESSSTTVDDRDRSRNASQDVTFMGGVVDEPDSASDYPLSPRSPVGLSALSARLKGVEDEDDEVAAGRSGEDYFDKVSYGRTSANSDRSAGGITSRLAGGRASVSDDNEKMRRDYEYKIATMQTQITNMQRDLGDSEQRERKWQEGEARVRQMEEELQVFRRRAEEQSTAMRALQKELDELREVRQTEKEREARRAQTDEDELQILRDRCELLEQEREGGADPETIEQLNSDMQGLLRELEDLSRRNDELMTAKDSDLVVMRDLDAQLKEYKRKYEQAKTELRSVKATSQLYTQAPKFNNLEDQLPVSSDGGVMDIHITAFLSGIDGLLTAARANAPTRVLTPMKSVVNAVTSIIDDVRAFERRPPRDRSDVDLDTLRSLRERADATLGNLVAASKTHATSSGMSPVSLLDAAASHVSATITDISKTICVRKATKAEQEQFSTAPYVPSGSATNGFSPSLRSVAEKEGHYRKASSSSNAERGPRFTESPASQSRPSLDTRQRTPSDNSSSENTNSPPPIFDRQPGNGVGSDDSTMGDVVEDNWAELKPYLEAQTTAVIDTIQSVLSSVRSPTPSNNLNENLTQIITIVSSIVAVCNDNLPPGHYKQGTQLLADLTEHANKLSEVQSAEVTKESRQIMARSSFAVANAMRTLSKLFRKAGYQAIDRICDYHYSLRNKPVVAKVQPGYLKPLVPSTPPETGEDFQTIADDYQRLIVPGLTHWQHPSFFAYFPTACTFEGVLGDLYSSSVSNPGFNWASSPACSELEVIVMDWAAKLLGLAPSFMNESGIGGGAIQSSASDSAMIAIVAARASYQREYPDTKFEELVIYTTSQTHSLGVKAGMVLGLSVRILDVKSEDNYSLRGKTLRSALEEDTKSGKKPFVLIATVGTTSSGAIDNLPEIRQVAKDHPYLRVHVDAAWAGVAFSCPEYREIGYLDEINEFADSFCTNFHKWGLVNFDASTLWVKNRKFLTEALDITPPFLRTKQGDAGQIFQLSSLAVNAELLRPDTAIDYRNWHLGLGRRFRSLKFWFVLRSFGVQGFQQHIRKSIGLNDLFVSLVKQSDIIKIVTPPSFGLTVFRLDPPSQRKQTTESLNILNTTFFSRISARDDIYLTQTHLNGVVCVRFAVGAVLTSERDIRNAFSIISKEATWAVDAWDEQSKKSVS</sequence>
<feature type="compositionally biased region" description="Basic and acidic residues" evidence="9">
    <location>
        <begin position="245"/>
        <end position="292"/>
    </location>
</feature>
<dbReference type="InterPro" id="IPR015421">
    <property type="entry name" value="PyrdxlP-dep_Trfase_major"/>
</dbReference>
<dbReference type="GO" id="GO:0006520">
    <property type="term" value="P:amino acid metabolic process"/>
    <property type="evidence" value="ECO:0007669"/>
    <property type="project" value="InterPro"/>
</dbReference>
<feature type="region of interest" description="Disordered" evidence="9">
    <location>
        <begin position="152"/>
        <end position="385"/>
    </location>
</feature>
<comment type="cofactor">
    <cofactor evidence="1 7">
        <name>pyridoxal 5'-phosphate</name>
        <dbReference type="ChEBI" id="CHEBI:597326"/>
    </cofactor>
</comment>
<keyword evidence="6" id="KW-0456">Lyase</keyword>
<dbReference type="InterPro" id="IPR021115">
    <property type="entry name" value="Pyridoxal-P_BS"/>
</dbReference>
<dbReference type="SMART" id="SM00555">
    <property type="entry name" value="GIT"/>
    <property type="match status" value="2"/>
</dbReference>
<dbReference type="Pfam" id="PF12205">
    <property type="entry name" value="GIT1_C"/>
    <property type="match status" value="1"/>
</dbReference>
<feature type="compositionally biased region" description="Polar residues" evidence="9">
    <location>
        <begin position="229"/>
        <end position="240"/>
    </location>
</feature>
<evidence type="ECO:0000256" key="1">
    <source>
        <dbReference type="ARBA" id="ARBA00001933"/>
    </source>
</evidence>
<feature type="region of interest" description="Disordered" evidence="9">
    <location>
        <begin position="1"/>
        <end position="24"/>
    </location>
</feature>
<feature type="compositionally biased region" description="Polar residues" evidence="9">
    <location>
        <begin position="7"/>
        <end position="24"/>
    </location>
</feature>
<evidence type="ECO:0000313" key="12">
    <source>
        <dbReference type="Proteomes" id="UP000219338"/>
    </source>
</evidence>
<keyword evidence="4" id="KW-0210">Decarboxylase</keyword>
<dbReference type="GO" id="GO:0005737">
    <property type="term" value="C:cytoplasm"/>
    <property type="evidence" value="ECO:0007669"/>
    <property type="project" value="TreeGrafter"/>
</dbReference>
<gene>
    <name evidence="11" type="ORF">ARMOST_01143</name>
</gene>
<evidence type="ECO:0000256" key="8">
    <source>
        <dbReference type="SAM" id="Coils"/>
    </source>
</evidence>
<feature type="domain" description="GIT Spa2 homology (SHD)" evidence="10">
    <location>
        <begin position="122"/>
        <end position="152"/>
    </location>
</feature>
<keyword evidence="8" id="KW-0175">Coiled coil</keyword>
<feature type="region of interest" description="Disordered" evidence="9">
    <location>
        <begin position="425"/>
        <end position="449"/>
    </location>
</feature>
<dbReference type="GO" id="GO:0016831">
    <property type="term" value="F:carboxy-lyase activity"/>
    <property type="evidence" value="ECO:0007669"/>
    <property type="project" value="UniProtKB-KW"/>
</dbReference>
<dbReference type="Gene3D" id="3.90.1150.10">
    <property type="entry name" value="Aspartate Aminotransferase, domain 1"/>
    <property type="match status" value="1"/>
</dbReference>
<dbReference type="Pfam" id="PF08518">
    <property type="entry name" value="GIT_SHD"/>
    <property type="match status" value="2"/>
</dbReference>
<accession>A0A284QN35</accession>
<feature type="modified residue" description="N6-(pyridoxal phosphate)lysine" evidence="7">
    <location>
        <position position="1292"/>
    </location>
</feature>
<dbReference type="Proteomes" id="UP000219338">
    <property type="component" value="Unassembled WGS sequence"/>
</dbReference>
<feature type="compositionally biased region" description="Low complexity" evidence="9">
    <location>
        <begin position="847"/>
        <end position="857"/>
    </location>
</feature>
<feature type="region of interest" description="Disordered" evidence="9">
    <location>
        <begin position="788"/>
        <end position="879"/>
    </location>
</feature>
<dbReference type="InterPro" id="IPR010977">
    <property type="entry name" value="Aromatic_deC"/>
</dbReference>
<dbReference type="Gene3D" id="1.20.1340.10">
    <property type="entry name" value="dopa decarboxylase, N-terminal domain"/>
    <property type="match status" value="1"/>
</dbReference>
<dbReference type="InterPro" id="IPR015422">
    <property type="entry name" value="PyrdxlP-dep_Trfase_small"/>
</dbReference>
<evidence type="ECO:0000256" key="4">
    <source>
        <dbReference type="ARBA" id="ARBA00022793"/>
    </source>
</evidence>
<feature type="compositionally biased region" description="Low complexity" evidence="9">
    <location>
        <begin position="179"/>
        <end position="188"/>
    </location>
</feature>
<evidence type="ECO:0000256" key="3">
    <source>
        <dbReference type="ARBA" id="ARBA00022737"/>
    </source>
</evidence>
<dbReference type="STRING" id="47428.A0A284QN35"/>
<keyword evidence="5 7" id="KW-0663">Pyridoxal phosphate</keyword>
<dbReference type="Pfam" id="PF23742">
    <property type="entry name" value="VBS_C3G9"/>
    <property type="match status" value="1"/>
</dbReference>
<dbReference type="GO" id="GO:0030170">
    <property type="term" value="F:pyridoxal phosphate binding"/>
    <property type="evidence" value="ECO:0007669"/>
    <property type="project" value="InterPro"/>
</dbReference>
<evidence type="ECO:0000256" key="5">
    <source>
        <dbReference type="ARBA" id="ARBA00022898"/>
    </source>
</evidence>
<dbReference type="PRINTS" id="PR00800">
    <property type="entry name" value="YHDCRBOXLASE"/>
</dbReference>
<dbReference type="Gene3D" id="3.40.640.10">
    <property type="entry name" value="Type I PLP-dependent aspartate aminotransferase-like (Major domain)"/>
    <property type="match status" value="1"/>
</dbReference>
<keyword evidence="3" id="KW-0677">Repeat</keyword>
<dbReference type="GO" id="GO:0019752">
    <property type="term" value="P:carboxylic acid metabolic process"/>
    <property type="evidence" value="ECO:0007669"/>
    <property type="project" value="InterPro"/>
</dbReference>
<evidence type="ECO:0000256" key="9">
    <source>
        <dbReference type="SAM" id="MobiDB-lite"/>
    </source>
</evidence>
<evidence type="ECO:0000259" key="10">
    <source>
        <dbReference type="SMART" id="SM00555"/>
    </source>
</evidence>
<evidence type="ECO:0000256" key="2">
    <source>
        <dbReference type="ARBA" id="ARBA00009533"/>
    </source>
</evidence>
<dbReference type="PANTHER" id="PTHR11999:SF70">
    <property type="entry name" value="MIP05841P"/>
    <property type="match status" value="1"/>
</dbReference>
<dbReference type="InterPro" id="IPR013724">
    <property type="entry name" value="GIT_SHD"/>
</dbReference>
<protein>
    <recommendedName>
        <fullName evidence="10">GIT Spa2 homology (SHD) domain-containing protein</fullName>
    </recommendedName>
</protein>
<reference evidence="12" key="1">
    <citation type="journal article" date="2017" name="Nat. Ecol. Evol.">
        <title>Genome expansion and lineage-specific genetic innovations in the forest pathogenic fungi Armillaria.</title>
        <authorList>
            <person name="Sipos G."/>
            <person name="Prasanna A.N."/>
            <person name="Walter M.C."/>
            <person name="O'Connor E."/>
            <person name="Balint B."/>
            <person name="Krizsan K."/>
            <person name="Kiss B."/>
            <person name="Hess J."/>
            <person name="Varga T."/>
            <person name="Slot J."/>
            <person name="Riley R."/>
            <person name="Boka B."/>
            <person name="Rigling D."/>
            <person name="Barry K."/>
            <person name="Lee J."/>
            <person name="Mihaltcheva S."/>
            <person name="LaButti K."/>
            <person name="Lipzen A."/>
            <person name="Waldron R."/>
            <person name="Moloney N.M."/>
            <person name="Sperisen C."/>
            <person name="Kredics L."/>
            <person name="Vagvoelgyi C."/>
            <person name="Patrignani A."/>
            <person name="Fitzpatrick D."/>
            <person name="Nagy I."/>
            <person name="Doyle S."/>
            <person name="Anderson J.B."/>
            <person name="Grigoriev I.V."/>
            <person name="Gueldener U."/>
            <person name="Muensterkoetter M."/>
            <person name="Nagy L.G."/>
        </authorList>
    </citation>
    <scope>NUCLEOTIDE SEQUENCE [LARGE SCALE GENOMIC DNA]</scope>
    <source>
        <strain evidence="12">C18/9</strain>
    </source>
</reference>
<feature type="compositionally biased region" description="Basic and acidic residues" evidence="9">
    <location>
        <begin position="209"/>
        <end position="219"/>
    </location>
</feature>
<organism evidence="11 12">
    <name type="scientific">Armillaria ostoyae</name>
    <name type="common">Armillaria root rot fungus</name>
    <dbReference type="NCBI Taxonomy" id="47428"/>
    <lineage>
        <taxon>Eukaryota</taxon>
        <taxon>Fungi</taxon>
        <taxon>Dikarya</taxon>
        <taxon>Basidiomycota</taxon>
        <taxon>Agaricomycotina</taxon>
        <taxon>Agaricomycetes</taxon>
        <taxon>Agaricomycetidae</taxon>
        <taxon>Agaricales</taxon>
        <taxon>Marasmiineae</taxon>
        <taxon>Physalacriaceae</taxon>
        <taxon>Armillaria</taxon>
    </lineage>
</organism>
<evidence type="ECO:0000313" key="11">
    <source>
        <dbReference type="EMBL" id="SJK97887.1"/>
    </source>
</evidence>
<dbReference type="EMBL" id="FUEG01000001">
    <property type="protein sequence ID" value="SJK97887.1"/>
    <property type="molecule type" value="Genomic_DNA"/>
</dbReference>
<dbReference type="Pfam" id="PF00282">
    <property type="entry name" value="Pyridoxal_deC"/>
    <property type="match status" value="1"/>
</dbReference>
<evidence type="ECO:0000256" key="7">
    <source>
        <dbReference type="PIRSR" id="PIRSR602129-50"/>
    </source>
</evidence>
<dbReference type="InterPro" id="IPR002129">
    <property type="entry name" value="PyrdxlP-dep_de-COase"/>
</dbReference>
<dbReference type="OrthoDB" id="5588096at2759"/>
<feature type="coiled-coil region" evidence="8">
    <location>
        <begin position="462"/>
        <end position="631"/>
    </location>
</feature>
<comment type="similarity">
    <text evidence="2">Belongs to the group II decarboxylase family.</text>
</comment>
<dbReference type="PROSITE" id="PS00392">
    <property type="entry name" value="DDC_GAD_HDC_YDC"/>
    <property type="match status" value="1"/>
</dbReference>
<keyword evidence="12" id="KW-1185">Reference proteome</keyword>
<dbReference type="InterPro" id="IPR022018">
    <property type="entry name" value="GIT1_C"/>
</dbReference>
<evidence type="ECO:0000256" key="6">
    <source>
        <dbReference type="ARBA" id="ARBA00023239"/>
    </source>
</evidence>
<dbReference type="InterPro" id="IPR015424">
    <property type="entry name" value="PyrdxlP-dep_Trfase"/>
</dbReference>
<dbReference type="PANTHER" id="PTHR11999">
    <property type="entry name" value="GROUP II PYRIDOXAL-5-PHOSPHATE DECARBOXYLASE"/>
    <property type="match status" value="1"/>
</dbReference>
<feature type="domain" description="GIT Spa2 homology (SHD)" evidence="10">
    <location>
        <begin position="74"/>
        <end position="104"/>
    </location>
</feature>
<dbReference type="InterPro" id="IPR056439">
    <property type="entry name" value="VBS_C3G9"/>
</dbReference>
<proteinExistence type="inferred from homology"/>
<name>A0A284QN35_ARMOS</name>
<dbReference type="SUPFAM" id="SSF53383">
    <property type="entry name" value="PLP-dependent transferases"/>
    <property type="match status" value="1"/>
</dbReference>
<feature type="compositionally biased region" description="Basic and acidic residues" evidence="9">
    <location>
        <begin position="339"/>
        <end position="358"/>
    </location>
</feature>
<feature type="compositionally biased region" description="Polar residues" evidence="9">
    <location>
        <begin position="298"/>
        <end position="320"/>
    </location>
</feature>
<feature type="compositionally biased region" description="Polar residues" evidence="9">
    <location>
        <begin position="793"/>
        <end position="803"/>
    </location>
</feature>